<reference evidence="2 3" key="1">
    <citation type="submission" date="2015-08" db="EMBL/GenBank/DDBJ databases">
        <title>Genome sequencing of Penicillium nordicum.</title>
        <authorList>
            <person name="Nguyen H.D."/>
            <person name="Seifert K.A."/>
        </authorList>
    </citation>
    <scope>NUCLEOTIDE SEQUENCE [LARGE SCALE GENOMIC DNA]</scope>
    <source>
        <strain evidence="2 3">DAOMC 185683</strain>
    </source>
</reference>
<protein>
    <submittedName>
        <fullName evidence="2">Uncharacterized protein</fullName>
    </submittedName>
</protein>
<sequence>MTGNSWTRILDVESGRGERREKERERDKLSTYVDLSHVGPRPQASRHPTIIKSLFELPSQCNWDLFHTSPCFSASSPSGQHTRLNP</sequence>
<comment type="caution">
    <text evidence="2">The sequence shown here is derived from an EMBL/GenBank/DDBJ whole genome shotgun (WGS) entry which is preliminary data.</text>
</comment>
<feature type="compositionally biased region" description="Basic and acidic residues" evidence="1">
    <location>
        <begin position="10"/>
        <end position="28"/>
    </location>
</feature>
<name>A0A0M9WG89_9EURO</name>
<evidence type="ECO:0000256" key="1">
    <source>
        <dbReference type="SAM" id="MobiDB-lite"/>
    </source>
</evidence>
<organism evidence="2 3">
    <name type="scientific">Penicillium nordicum</name>
    <dbReference type="NCBI Taxonomy" id="229535"/>
    <lineage>
        <taxon>Eukaryota</taxon>
        <taxon>Fungi</taxon>
        <taxon>Dikarya</taxon>
        <taxon>Ascomycota</taxon>
        <taxon>Pezizomycotina</taxon>
        <taxon>Eurotiomycetes</taxon>
        <taxon>Eurotiomycetidae</taxon>
        <taxon>Eurotiales</taxon>
        <taxon>Aspergillaceae</taxon>
        <taxon>Penicillium</taxon>
    </lineage>
</organism>
<evidence type="ECO:0000313" key="2">
    <source>
        <dbReference type="EMBL" id="KOS43715.1"/>
    </source>
</evidence>
<proteinExistence type="predicted"/>
<dbReference type="Proteomes" id="UP000037696">
    <property type="component" value="Unassembled WGS sequence"/>
</dbReference>
<feature type="region of interest" description="Disordered" evidence="1">
    <location>
        <begin position="1"/>
        <end position="28"/>
    </location>
</feature>
<dbReference type="AlphaFoldDB" id="A0A0M9WG89"/>
<accession>A0A0M9WG89</accession>
<evidence type="ECO:0000313" key="3">
    <source>
        <dbReference type="Proteomes" id="UP000037696"/>
    </source>
</evidence>
<gene>
    <name evidence="2" type="ORF">ACN38_g5397</name>
</gene>
<keyword evidence="3" id="KW-1185">Reference proteome</keyword>
<dbReference type="EMBL" id="LHQQ01000075">
    <property type="protein sequence ID" value="KOS43715.1"/>
    <property type="molecule type" value="Genomic_DNA"/>
</dbReference>